<reference evidence="1" key="1">
    <citation type="submission" date="2019-04" db="EMBL/GenBank/DDBJ databases">
        <title>Friends and foes A comparative genomics studyof 23 Aspergillus species from section Flavi.</title>
        <authorList>
            <consortium name="DOE Joint Genome Institute"/>
            <person name="Kjaerbolling I."/>
            <person name="Vesth T."/>
            <person name="Frisvad J.C."/>
            <person name="Nybo J.L."/>
            <person name="Theobald S."/>
            <person name="Kildgaard S."/>
            <person name="Isbrandt T."/>
            <person name="Kuo A."/>
            <person name="Sato A."/>
            <person name="Lyhne E.K."/>
            <person name="Kogle M.E."/>
            <person name="Wiebenga A."/>
            <person name="Kun R.S."/>
            <person name="Lubbers R.J."/>
            <person name="Makela M.R."/>
            <person name="Barry K."/>
            <person name="Chovatia M."/>
            <person name="Clum A."/>
            <person name="Daum C."/>
            <person name="Haridas S."/>
            <person name="He G."/>
            <person name="LaButti K."/>
            <person name="Lipzen A."/>
            <person name="Mondo S."/>
            <person name="Riley R."/>
            <person name="Salamov A."/>
            <person name="Simmons B.A."/>
            <person name="Magnuson J.K."/>
            <person name="Henrissat B."/>
            <person name="Mortensen U.H."/>
            <person name="Larsen T.O."/>
            <person name="Devries R.P."/>
            <person name="Grigoriev I.V."/>
            <person name="Machida M."/>
            <person name="Baker S.E."/>
            <person name="Andersen M.R."/>
        </authorList>
    </citation>
    <scope>NUCLEOTIDE SEQUENCE [LARGE SCALE GENOMIC DNA]</scope>
    <source>
        <strain evidence="1">IBT 14317</strain>
    </source>
</reference>
<accession>A0A5N7CRR6</accession>
<evidence type="ECO:0000313" key="1">
    <source>
        <dbReference type="EMBL" id="KAE8396263.1"/>
    </source>
</evidence>
<name>A0A5N7CRR6_PETAA</name>
<gene>
    <name evidence="1" type="ORF">BDV23DRAFT_143728</name>
</gene>
<sequence>MRADRVIRTRGCGFCIGGCGGVFLCGGIGARAGACWDELFGGLPLGVGVGWFCDWEVGFGGFA</sequence>
<organism evidence="1">
    <name type="scientific">Petromyces alliaceus</name>
    <name type="common">Aspergillus alliaceus</name>
    <dbReference type="NCBI Taxonomy" id="209559"/>
    <lineage>
        <taxon>Eukaryota</taxon>
        <taxon>Fungi</taxon>
        <taxon>Dikarya</taxon>
        <taxon>Ascomycota</taxon>
        <taxon>Pezizomycotina</taxon>
        <taxon>Eurotiomycetes</taxon>
        <taxon>Eurotiomycetidae</taxon>
        <taxon>Eurotiales</taxon>
        <taxon>Aspergillaceae</taxon>
        <taxon>Aspergillus</taxon>
        <taxon>Aspergillus subgen. Circumdati</taxon>
    </lineage>
</organism>
<dbReference type="EMBL" id="ML735215">
    <property type="protein sequence ID" value="KAE8396263.1"/>
    <property type="molecule type" value="Genomic_DNA"/>
</dbReference>
<dbReference type="AlphaFoldDB" id="A0A5N7CRR6"/>
<proteinExistence type="predicted"/>
<protein>
    <submittedName>
        <fullName evidence="1">Uncharacterized protein</fullName>
    </submittedName>
</protein>
<dbReference type="Proteomes" id="UP000326877">
    <property type="component" value="Unassembled WGS sequence"/>
</dbReference>